<dbReference type="EMBL" id="JAPFFI010000022">
    <property type="protein sequence ID" value="KAJ6329125.1"/>
    <property type="molecule type" value="Genomic_DNA"/>
</dbReference>
<reference evidence="2" key="1">
    <citation type="submission" date="2022-10" db="EMBL/GenBank/DDBJ databases">
        <authorList>
            <person name="Hyden B.L."/>
            <person name="Feng K."/>
            <person name="Yates T."/>
            <person name="Jawdy S."/>
            <person name="Smart L.B."/>
            <person name="Muchero W."/>
        </authorList>
    </citation>
    <scope>NUCLEOTIDE SEQUENCE</scope>
    <source>
        <tissue evidence="2">Shoot tip</tissue>
    </source>
</reference>
<keyword evidence="3" id="KW-1185">Reference proteome</keyword>
<comment type="caution">
    <text evidence="2">The sequence shown here is derived from an EMBL/GenBank/DDBJ whole genome shotgun (WGS) entry which is preliminary data.</text>
</comment>
<dbReference type="Proteomes" id="UP001141253">
    <property type="component" value="Chromosome 14"/>
</dbReference>
<protein>
    <submittedName>
        <fullName evidence="2">Uncharacterized protein</fullName>
    </submittedName>
</protein>
<evidence type="ECO:0000313" key="2">
    <source>
        <dbReference type="EMBL" id="KAJ6329125.1"/>
    </source>
</evidence>
<reference evidence="2" key="2">
    <citation type="journal article" date="2023" name="Int. J. Mol. Sci.">
        <title>De Novo Assembly and Annotation of 11 Diverse Shrub Willow (Salix) Genomes Reveals Novel Gene Organization in Sex-Linked Regions.</title>
        <authorList>
            <person name="Hyden B."/>
            <person name="Feng K."/>
            <person name="Yates T.B."/>
            <person name="Jawdy S."/>
            <person name="Cereghino C."/>
            <person name="Smart L.B."/>
            <person name="Muchero W."/>
        </authorList>
    </citation>
    <scope>NUCLEOTIDE SEQUENCE</scope>
    <source>
        <tissue evidence="2">Shoot tip</tissue>
    </source>
</reference>
<accession>A0ABQ9A9D9</accession>
<sequence length="111" mass="12491">MQSCADKSFEGKRDKGRDFNEDRDLSKVGCTVSCDVVVLFLREAAISGVKAKVHIRDLDYSWVWIHVILLIQSCGPHEEFRVTSVGLLLHVTLPESLNHYHKGQATALLEL</sequence>
<feature type="region of interest" description="Disordered" evidence="1">
    <location>
        <begin position="1"/>
        <end position="22"/>
    </location>
</feature>
<evidence type="ECO:0000256" key="1">
    <source>
        <dbReference type="SAM" id="MobiDB-lite"/>
    </source>
</evidence>
<organism evidence="2 3">
    <name type="scientific">Salix suchowensis</name>
    <dbReference type="NCBI Taxonomy" id="1278906"/>
    <lineage>
        <taxon>Eukaryota</taxon>
        <taxon>Viridiplantae</taxon>
        <taxon>Streptophyta</taxon>
        <taxon>Embryophyta</taxon>
        <taxon>Tracheophyta</taxon>
        <taxon>Spermatophyta</taxon>
        <taxon>Magnoliopsida</taxon>
        <taxon>eudicotyledons</taxon>
        <taxon>Gunneridae</taxon>
        <taxon>Pentapetalae</taxon>
        <taxon>rosids</taxon>
        <taxon>fabids</taxon>
        <taxon>Malpighiales</taxon>
        <taxon>Salicaceae</taxon>
        <taxon>Saliceae</taxon>
        <taxon>Salix</taxon>
    </lineage>
</organism>
<proteinExistence type="predicted"/>
<evidence type="ECO:0000313" key="3">
    <source>
        <dbReference type="Proteomes" id="UP001141253"/>
    </source>
</evidence>
<feature type="compositionally biased region" description="Basic and acidic residues" evidence="1">
    <location>
        <begin position="7"/>
        <end position="22"/>
    </location>
</feature>
<name>A0ABQ9A9D9_9ROSI</name>
<gene>
    <name evidence="2" type="ORF">OIU77_010741</name>
</gene>